<dbReference type="PANTHER" id="PTHR10257:SF118">
    <property type="entry name" value="SERINE_THREONINE PROTEIN PHOSPHATASE 2A REGULATORY SUBUNIT"/>
    <property type="match status" value="1"/>
</dbReference>
<evidence type="ECO:0000313" key="2">
    <source>
        <dbReference type="EMBL" id="MEQ2243360.1"/>
    </source>
</evidence>
<name>A0ABV0UDS7_9TELE</name>
<organism evidence="2 3">
    <name type="scientific">Ilyodon furcidens</name>
    <name type="common">goldbreast splitfin</name>
    <dbReference type="NCBI Taxonomy" id="33524"/>
    <lineage>
        <taxon>Eukaryota</taxon>
        <taxon>Metazoa</taxon>
        <taxon>Chordata</taxon>
        <taxon>Craniata</taxon>
        <taxon>Vertebrata</taxon>
        <taxon>Euteleostomi</taxon>
        <taxon>Actinopterygii</taxon>
        <taxon>Neopterygii</taxon>
        <taxon>Teleostei</taxon>
        <taxon>Neoteleostei</taxon>
        <taxon>Acanthomorphata</taxon>
        <taxon>Ovalentaria</taxon>
        <taxon>Atherinomorphae</taxon>
        <taxon>Cyprinodontiformes</taxon>
        <taxon>Goodeidae</taxon>
        <taxon>Ilyodon</taxon>
    </lineage>
</organism>
<comment type="similarity">
    <text evidence="1">Belongs to the phosphatase 2A regulatory subunit B56 family.</text>
</comment>
<protein>
    <submittedName>
        <fullName evidence="2">Serine/threonine-protein phosphatase 2A 56 kDa regulatory subunit gamma isoform</fullName>
    </submittedName>
</protein>
<feature type="non-terminal residue" evidence="2">
    <location>
        <position position="1"/>
    </location>
</feature>
<dbReference type="InterPro" id="IPR011989">
    <property type="entry name" value="ARM-like"/>
</dbReference>
<evidence type="ECO:0000256" key="1">
    <source>
        <dbReference type="ARBA" id="ARBA00009745"/>
    </source>
</evidence>
<dbReference type="Gene3D" id="1.25.10.10">
    <property type="entry name" value="Leucine-rich Repeat Variant"/>
    <property type="match status" value="1"/>
</dbReference>
<dbReference type="PANTHER" id="PTHR10257">
    <property type="entry name" value="SERINE/THREONINE PROTEIN PHOSPHATASE 2A PP2A REGULATORY SUBUNIT B"/>
    <property type="match status" value="1"/>
</dbReference>
<proteinExistence type="inferred from homology"/>
<evidence type="ECO:0000313" key="3">
    <source>
        <dbReference type="Proteomes" id="UP001482620"/>
    </source>
</evidence>
<accession>A0ABV0UDS7</accession>
<reference evidence="2 3" key="1">
    <citation type="submission" date="2021-06" db="EMBL/GenBank/DDBJ databases">
        <authorList>
            <person name="Palmer J.M."/>
        </authorList>
    </citation>
    <scope>NUCLEOTIDE SEQUENCE [LARGE SCALE GENOMIC DNA]</scope>
    <source>
        <strain evidence="3">if_2019</strain>
        <tissue evidence="2">Muscle</tissue>
    </source>
</reference>
<keyword evidence="3" id="KW-1185">Reference proteome</keyword>
<sequence length="141" mass="16349">TIHGLIYNALKLFMEMNQKLFDDCTQQFKAEKSKEKSKWKEREDAWLKIENLAKSNPQFLVYIDPPGSGGPMDMETDVPLIEDVSVLKKTVEEGATQILKEQRRERPLVRRKSELPKDISTVTALELHRRAEEMLTTHDAH</sequence>
<dbReference type="InterPro" id="IPR002554">
    <property type="entry name" value="PP2A_B56"/>
</dbReference>
<dbReference type="Pfam" id="PF01603">
    <property type="entry name" value="B56"/>
    <property type="match status" value="1"/>
</dbReference>
<dbReference type="EMBL" id="JAHRIQ010069895">
    <property type="protein sequence ID" value="MEQ2243360.1"/>
    <property type="molecule type" value="Genomic_DNA"/>
</dbReference>
<gene>
    <name evidence="2" type="primary">PPP2R5C_1</name>
    <name evidence="2" type="ORF">ILYODFUR_006277</name>
</gene>
<dbReference type="Proteomes" id="UP001482620">
    <property type="component" value="Unassembled WGS sequence"/>
</dbReference>
<comment type="caution">
    <text evidence="2">The sequence shown here is derived from an EMBL/GenBank/DDBJ whole genome shotgun (WGS) entry which is preliminary data.</text>
</comment>